<dbReference type="PROSITE" id="PS51029">
    <property type="entry name" value="MADF"/>
    <property type="match status" value="1"/>
</dbReference>
<protein>
    <submittedName>
        <fullName evidence="3">Uncharacterized protein LOC115879532</fullName>
    </submittedName>
</protein>
<dbReference type="PANTHER" id="PTHR12243:SF67">
    <property type="entry name" value="COREPRESSOR OF PANGOLIN, ISOFORM A-RELATED"/>
    <property type="match status" value="1"/>
</dbReference>
<dbReference type="GeneID" id="115879532"/>
<reference evidence="3" key="1">
    <citation type="submission" date="2025-08" db="UniProtKB">
        <authorList>
            <consortium name="RefSeq"/>
        </authorList>
    </citation>
    <scope>IDENTIFICATION</scope>
    <source>
        <tissue evidence="3">Gonads</tissue>
    </source>
</reference>
<dbReference type="InParanoid" id="A0A6J2XMJ5"/>
<dbReference type="OrthoDB" id="6081971at2759"/>
<accession>A0A6J2XMJ5</accession>
<dbReference type="GO" id="GO:0005634">
    <property type="term" value="C:nucleus"/>
    <property type="evidence" value="ECO:0007669"/>
    <property type="project" value="TreeGrafter"/>
</dbReference>
<evidence type="ECO:0000313" key="2">
    <source>
        <dbReference type="Proteomes" id="UP000504635"/>
    </source>
</evidence>
<keyword evidence="2" id="KW-1185">Reference proteome</keyword>
<dbReference type="KEGG" id="soy:115879532"/>
<dbReference type="Pfam" id="PF10545">
    <property type="entry name" value="MADF_DNA_bdg"/>
    <property type="match status" value="1"/>
</dbReference>
<proteinExistence type="predicted"/>
<dbReference type="GO" id="GO:0005667">
    <property type="term" value="C:transcription regulator complex"/>
    <property type="evidence" value="ECO:0007669"/>
    <property type="project" value="TreeGrafter"/>
</dbReference>
<dbReference type="SMART" id="SM00595">
    <property type="entry name" value="MADF"/>
    <property type="match status" value="1"/>
</dbReference>
<sequence>MCNTEKIIENVREQPILYDLSHSEYKNTKKKDKIWDEIAMSVGEMTGDELKKKWKNLRDSYAKFLRTEKTKSGQEMKNLDRYKTWPWAQQMEFLRKSLSFAKTHTNKNILPVSQSAESSQLREDTNHDQLNNHEPVEQVTVAENIPAIMGDTEENQLKKRQVYCEVKQPEKKKKTMVNSQGSAVEQVICCLHQNRENLAADDIDDIFKGYAKTVKKFSKKRQAIVKFKMSQLIMENELAQLEEEEQHALNANTSTSLTLA</sequence>
<gene>
    <name evidence="3" type="primary">LOC115879532</name>
</gene>
<dbReference type="FunCoup" id="A0A6J2XMJ5">
    <property type="interactions" value="81"/>
</dbReference>
<dbReference type="PANTHER" id="PTHR12243">
    <property type="entry name" value="MADF DOMAIN TRANSCRIPTION FACTOR"/>
    <property type="match status" value="1"/>
</dbReference>
<organism evidence="2 3">
    <name type="scientific">Sitophilus oryzae</name>
    <name type="common">Rice weevil</name>
    <name type="synonym">Curculio oryzae</name>
    <dbReference type="NCBI Taxonomy" id="7048"/>
    <lineage>
        <taxon>Eukaryota</taxon>
        <taxon>Metazoa</taxon>
        <taxon>Ecdysozoa</taxon>
        <taxon>Arthropoda</taxon>
        <taxon>Hexapoda</taxon>
        <taxon>Insecta</taxon>
        <taxon>Pterygota</taxon>
        <taxon>Neoptera</taxon>
        <taxon>Endopterygota</taxon>
        <taxon>Coleoptera</taxon>
        <taxon>Polyphaga</taxon>
        <taxon>Cucujiformia</taxon>
        <taxon>Curculionidae</taxon>
        <taxon>Dryophthorinae</taxon>
        <taxon>Sitophilus</taxon>
    </lineage>
</organism>
<dbReference type="RefSeq" id="XP_030752276.1">
    <property type="nucleotide sequence ID" value="XM_030896416.1"/>
</dbReference>
<dbReference type="AlphaFoldDB" id="A0A6J2XMJ5"/>
<feature type="domain" description="MADF" evidence="1">
    <location>
        <begin position="6"/>
        <end position="99"/>
    </location>
</feature>
<dbReference type="Proteomes" id="UP000504635">
    <property type="component" value="Unplaced"/>
</dbReference>
<evidence type="ECO:0000259" key="1">
    <source>
        <dbReference type="PROSITE" id="PS51029"/>
    </source>
</evidence>
<evidence type="ECO:0000313" key="3">
    <source>
        <dbReference type="RefSeq" id="XP_030752276.1"/>
    </source>
</evidence>
<dbReference type="InterPro" id="IPR039353">
    <property type="entry name" value="TF_Adf1"/>
</dbReference>
<dbReference type="InterPro" id="IPR006578">
    <property type="entry name" value="MADF-dom"/>
</dbReference>
<dbReference type="GO" id="GO:0006357">
    <property type="term" value="P:regulation of transcription by RNA polymerase II"/>
    <property type="evidence" value="ECO:0007669"/>
    <property type="project" value="TreeGrafter"/>
</dbReference>
<name>A0A6J2XMJ5_SITOR</name>